<dbReference type="SUPFAM" id="SSF46565">
    <property type="entry name" value="Chaperone J-domain"/>
    <property type="match status" value="1"/>
</dbReference>
<dbReference type="Proteomes" id="UP000613266">
    <property type="component" value="Unassembled WGS sequence"/>
</dbReference>
<sequence>MARLLTIPQPPDAALGPAQRKFNQLQKQLDGARQKLQAWDDALPPFAAAFAQQVAPLRAEALALRRAVATQLDAWLAEPKGWTAGERAVMRDIACNLAQEALADAALSTAERAHWKALHDRHADLALDRAQALELQRLKAALAAHTGLDLEDEDFASPDELFRHVRAQLDQQQADAEAEAAARKARRKPTAAQLRRQAQQEAAQAQTQQTLREVFRKLASALHPDRAPDAEEAARRTALMQRVNAAYAAEDLLALLGLQLEVEQIDAQHLRRASEAQIQHFNAVLQEQLDELRAELKQRAAQFCAQFELNPEREPEPARLAPLLTQAQAAWRGEVFLAGRDLDALRERDKAKRWIKRMRAEARPEGW</sequence>
<reference evidence="2" key="1">
    <citation type="submission" date="2020-12" db="EMBL/GenBank/DDBJ databases">
        <title>The genome sequence of Inhella sp. 1Y17.</title>
        <authorList>
            <person name="Liu Y."/>
        </authorList>
    </citation>
    <scope>NUCLEOTIDE SEQUENCE</scope>
    <source>
        <strain evidence="2">1Y17</strain>
    </source>
</reference>
<feature type="region of interest" description="Disordered" evidence="1">
    <location>
        <begin position="172"/>
        <end position="207"/>
    </location>
</feature>
<evidence type="ECO:0000313" key="2">
    <source>
        <dbReference type="EMBL" id="MBH9577233.1"/>
    </source>
</evidence>
<dbReference type="RefSeq" id="WP_198111012.1">
    <property type="nucleotide sequence ID" value="NZ_JAEDAK010000006.1"/>
</dbReference>
<name>A0A931NH03_9BURK</name>
<evidence type="ECO:0000313" key="3">
    <source>
        <dbReference type="Proteomes" id="UP000613266"/>
    </source>
</evidence>
<evidence type="ECO:0000256" key="1">
    <source>
        <dbReference type="SAM" id="MobiDB-lite"/>
    </source>
</evidence>
<protein>
    <submittedName>
        <fullName evidence="2">J domain-containing protein</fullName>
    </submittedName>
</protein>
<keyword evidence="3" id="KW-1185">Reference proteome</keyword>
<dbReference type="Gene3D" id="1.10.287.110">
    <property type="entry name" value="DnaJ domain"/>
    <property type="match status" value="1"/>
</dbReference>
<dbReference type="InterPro" id="IPR036869">
    <property type="entry name" value="J_dom_sf"/>
</dbReference>
<feature type="compositionally biased region" description="Low complexity" evidence="1">
    <location>
        <begin position="190"/>
        <end position="207"/>
    </location>
</feature>
<proteinExistence type="predicted"/>
<accession>A0A931NH03</accession>
<dbReference type="CDD" id="cd06257">
    <property type="entry name" value="DnaJ"/>
    <property type="match status" value="1"/>
</dbReference>
<gene>
    <name evidence="2" type="ORF">I7X39_09975</name>
</gene>
<comment type="caution">
    <text evidence="2">The sequence shown here is derived from an EMBL/GenBank/DDBJ whole genome shotgun (WGS) entry which is preliminary data.</text>
</comment>
<organism evidence="2 3">
    <name type="scientific">Inhella proteolytica</name>
    <dbReference type="NCBI Taxonomy" id="2795029"/>
    <lineage>
        <taxon>Bacteria</taxon>
        <taxon>Pseudomonadati</taxon>
        <taxon>Pseudomonadota</taxon>
        <taxon>Betaproteobacteria</taxon>
        <taxon>Burkholderiales</taxon>
        <taxon>Sphaerotilaceae</taxon>
        <taxon>Inhella</taxon>
    </lineage>
</organism>
<dbReference type="InterPro" id="IPR001623">
    <property type="entry name" value="DnaJ_domain"/>
</dbReference>
<dbReference type="AlphaFoldDB" id="A0A931NH03"/>
<dbReference type="EMBL" id="JAEDAK010000006">
    <property type="protein sequence ID" value="MBH9577233.1"/>
    <property type="molecule type" value="Genomic_DNA"/>
</dbReference>